<gene>
    <name evidence="1" type="ORF">NC653_033096</name>
</gene>
<evidence type="ECO:0000313" key="2">
    <source>
        <dbReference type="Proteomes" id="UP001164929"/>
    </source>
</evidence>
<evidence type="ECO:0000313" key="1">
    <source>
        <dbReference type="EMBL" id="KAJ6972689.1"/>
    </source>
</evidence>
<keyword evidence="2" id="KW-1185">Reference proteome</keyword>
<dbReference type="AlphaFoldDB" id="A0AAD6LU24"/>
<sequence length="68" mass="7779">MTYPDLGALLYPLLPWLLIGLGKPSRTQFLQSGYDHVVLNASRPHKISTIRNAWTDESFACEYLQELE</sequence>
<proteinExistence type="predicted"/>
<dbReference type="EMBL" id="JAQIZT010000014">
    <property type="protein sequence ID" value="KAJ6972689.1"/>
    <property type="molecule type" value="Genomic_DNA"/>
</dbReference>
<protein>
    <submittedName>
        <fullName evidence="1">Uncharacterized protein</fullName>
    </submittedName>
</protein>
<name>A0AAD6LU24_9ROSI</name>
<comment type="caution">
    <text evidence="1">The sequence shown here is derived from an EMBL/GenBank/DDBJ whole genome shotgun (WGS) entry which is preliminary data.</text>
</comment>
<accession>A0AAD6LU24</accession>
<organism evidence="1 2">
    <name type="scientific">Populus alba x Populus x berolinensis</name>
    <dbReference type="NCBI Taxonomy" id="444605"/>
    <lineage>
        <taxon>Eukaryota</taxon>
        <taxon>Viridiplantae</taxon>
        <taxon>Streptophyta</taxon>
        <taxon>Embryophyta</taxon>
        <taxon>Tracheophyta</taxon>
        <taxon>Spermatophyta</taxon>
        <taxon>Magnoliopsida</taxon>
        <taxon>eudicotyledons</taxon>
        <taxon>Gunneridae</taxon>
        <taxon>Pentapetalae</taxon>
        <taxon>rosids</taxon>
        <taxon>fabids</taxon>
        <taxon>Malpighiales</taxon>
        <taxon>Salicaceae</taxon>
        <taxon>Saliceae</taxon>
        <taxon>Populus</taxon>
    </lineage>
</organism>
<dbReference type="Proteomes" id="UP001164929">
    <property type="component" value="Chromosome 14"/>
</dbReference>
<reference evidence="1" key="1">
    <citation type="journal article" date="2023" name="Mol. Ecol. Resour.">
        <title>Chromosome-level genome assembly of a triploid poplar Populus alba 'Berolinensis'.</title>
        <authorList>
            <person name="Chen S."/>
            <person name="Yu Y."/>
            <person name="Wang X."/>
            <person name="Wang S."/>
            <person name="Zhang T."/>
            <person name="Zhou Y."/>
            <person name="He R."/>
            <person name="Meng N."/>
            <person name="Wang Y."/>
            <person name="Liu W."/>
            <person name="Liu Z."/>
            <person name="Liu J."/>
            <person name="Guo Q."/>
            <person name="Huang H."/>
            <person name="Sederoff R.R."/>
            <person name="Wang G."/>
            <person name="Qu G."/>
            <person name="Chen S."/>
        </authorList>
    </citation>
    <scope>NUCLEOTIDE SEQUENCE</scope>
    <source>
        <strain evidence="1">SC-2020</strain>
    </source>
</reference>